<reference evidence="1" key="1">
    <citation type="journal article" date="2024" name="Antonie Van Leeuwenhoek">
        <title>Bradyrhizobium ontarionense sp. nov., a novel bacterial symbiont isolated from Aeschynomene indica (Indian jointvetch), harbours photosynthesis, nitrogen fixation and nitrous oxide (N2O) reductase genes.</title>
        <authorList>
            <person name="Bromfield E.S.P."/>
            <person name="Cloutier S."/>
        </authorList>
    </citation>
    <scope>NUCLEOTIDE SEQUENCE</scope>
    <source>
        <strain evidence="1">A19</strain>
    </source>
</reference>
<proteinExistence type="predicted"/>
<sequence>MLPTTSIVIARLDRAIQYSAADVITRDVAAYWMPACAGMTAEDLAGSVPYRFPPYFFPPFDVWECEWL</sequence>
<evidence type="ECO:0000313" key="1">
    <source>
        <dbReference type="EMBL" id="UFZ03919.1"/>
    </source>
</evidence>
<organism evidence="1 2">
    <name type="scientific">Bradyrhizobium ontarionense</name>
    <dbReference type="NCBI Taxonomy" id="2898149"/>
    <lineage>
        <taxon>Bacteria</taxon>
        <taxon>Pseudomonadati</taxon>
        <taxon>Pseudomonadota</taxon>
        <taxon>Alphaproteobacteria</taxon>
        <taxon>Hyphomicrobiales</taxon>
        <taxon>Nitrobacteraceae</taxon>
        <taxon>Bradyrhizobium</taxon>
    </lineage>
</organism>
<name>A0ABY3R9M9_9BRAD</name>
<evidence type="ECO:0000313" key="2">
    <source>
        <dbReference type="Proteomes" id="UP001431010"/>
    </source>
</evidence>
<dbReference type="EMBL" id="CP088156">
    <property type="protein sequence ID" value="UFZ03919.1"/>
    <property type="molecule type" value="Genomic_DNA"/>
</dbReference>
<dbReference type="RefSeq" id="WP_231319932.1">
    <property type="nucleotide sequence ID" value="NZ_CP088156.1"/>
</dbReference>
<dbReference type="Proteomes" id="UP001431010">
    <property type="component" value="Chromosome"/>
</dbReference>
<gene>
    <name evidence="1" type="ORF">LQG66_32785</name>
</gene>
<protein>
    <submittedName>
        <fullName evidence="1">Uncharacterized protein</fullName>
    </submittedName>
</protein>
<accession>A0ABY3R9M9</accession>
<keyword evidence="2" id="KW-1185">Reference proteome</keyword>